<dbReference type="EMBL" id="CAJVPS010002580">
    <property type="protein sequence ID" value="CAG8572012.1"/>
    <property type="molecule type" value="Genomic_DNA"/>
</dbReference>
<sequence>MQWDQLVVEDRQMLEGCSIMLIDMIIEQAMASQYVAEESVPQEEKSGAKKEPAVIMSKVEFKKK</sequence>
<keyword evidence="2" id="KW-1185">Reference proteome</keyword>
<dbReference type="AlphaFoldDB" id="A0A9N9BNP9"/>
<dbReference type="Proteomes" id="UP000789508">
    <property type="component" value="Unassembled WGS sequence"/>
</dbReference>
<feature type="non-terminal residue" evidence="1">
    <location>
        <position position="64"/>
    </location>
</feature>
<accession>A0A9N9BNP9</accession>
<gene>
    <name evidence="1" type="ORF">ALEPTO_LOCUS6857</name>
</gene>
<organism evidence="1 2">
    <name type="scientific">Ambispora leptoticha</name>
    <dbReference type="NCBI Taxonomy" id="144679"/>
    <lineage>
        <taxon>Eukaryota</taxon>
        <taxon>Fungi</taxon>
        <taxon>Fungi incertae sedis</taxon>
        <taxon>Mucoromycota</taxon>
        <taxon>Glomeromycotina</taxon>
        <taxon>Glomeromycetes</taxon>
        <taxon>Archaeosporales</taxon>
        <taxon>Ambisporaceae</taxon>
        <taxon>Ambispora</taxon>
    </lineage>
</organism>
<evidence type="ECO:0000313" key="2">
    <source>
        <dbReference type="Proteomes" id="UP000789508"/>
    </source>
</evidence>
<name>A0A9N9BNP9_9GLOM</name>
<evidence type="ECO:0000313" key="1">
    <source>
        <dbReference type="EMBL" id="CAG8572012.1"/>
    </source>
</evidence>
<protein>
    <submittedName>
        <fullName evidence="1">11101_t:CDS:1</fullName>
    </submittedName>
</protein>
<comment type="caution">
    <text evidence="1">The sequence shown here is derived from an EMBL/GenBank/DDBJ whole genome shotgun (WGS) entry which is preliminary data.</text>
</comment>
<reference evidence="1" key="1">
    <citation type="submission" date="2021-06" db="EMBL/GenBank/DDBJ databases">
        <authorList>
            <person name="Kallberg Y."/>
            <person name="Tangrot J."/>
            <person name="Rosling A."/>
        </authorList>
    </citation>
    <scope>NUCLEOTIDE SEQUENCE</scope>
    <source>
        <strain evidence="1">FL130A</strain>
    </source>
</reference>
<proteinExistence type="predicted"/>